<dbReference type="Pfam" id="PF00132">
    <property type="entry name" value="Hexapep"/>
    <property type="match status" value="1"/>
</dbReference>
<sequence>MSPIEFAKKILNRFYNYWLDFQIACLWVLGYAPSHVFRQILFKLNGIKLGHKSTIHIGARFYQPKNVVIGQGTIVGDHATLDGRDKLTIGDHVDIASEVMIFNGEHDIHSENFDPVTAPVIIEDYVFIGPRAIILPGVRIGRGAVVAAGAVVTKDVPDSTIVAGVPAEPIGHRRAKKLNYRLGRARLFQ</sequence>
<comment type="caution">
    <text evidence="4">The sequence shown here is derived from an EMBL/GenBank/DDBJ whole genome shotgun (WGS) entry which is preliminary data.</text>
</comment>
<organism evidence="4 5">
    <name type="scientific">Candidatus Beckwithbacteria bacterium CG23_combo_of_CG06-09_8_20_14_all_47_9</name>
    <dbReference type="NCBI Taxonomy" id="1974498"/>
    <lineage>
        <taxon>Bacteria</taxon>
        <taxon>Candidatus Beckwithiibacteriota</taxon>
    </lineage>
</organism>
<evidence type="ECO:0000256" key="3">
    <source>
        <dbReference type="ARBA" id="ARBA00022737"/>
    </source>
</evidence>
<dbReference type="PROSITE" id="PS00101">
    <property type="entry name" value="HEXAPEP_TRANSFERASES"/>
    <property type="match status" value="1"/>
</dbReference>
<dbReference type="PANTHER" id="PTHR23416">
    <property type="entry name" value="SIALIC ACID SYNTHASE-RELATED"/>
    <property type="match status" value="1"/>
</dbReference>
<keyword evidence="3" id="KW-0677">Repeat</keyword>
<dbReference type="GO" id="GO:0008374">
    <property type="term" value="F:O-acyltransferase activity"/>
    <property type="evidence" value="ECO:0007669"/>
    <property type="project" value="TreeGrafter"/>
</dbReference>
<dbReference type="InterPro" id="IPR011004">
    <property type="entry name" value="Trimer_LpxA-like_sf"/>
</dbReference>
<dbReference type="InterPro" id="IPR001451">
    <property type="entry name" value="Hexapep"/>
</dbReference>
<comment type="similarity">
    <text evidence="1">Belongs to the transferase hexapeptide repeat family.</text>
</comment>
<dbReference type="Gene3D" id="2.160.10.10">
    <property type="entry name" value="Hexapeptide repeat proteins"/>
    <property type="match status" value="1"/>
</dbReference>
<gene>
    <name evidence="4" type="ORF">COX09_01145</name>
</gene>
<evidence type="ECO:0000256" key="2">
    <source>
        <dbReference type="ARBA" id="ARBA00022679"/>
    </source>
</evidence>
<dbReference type="Proteomes" id="UP000231081">
    <property type="component" value="Unassembled WGS sequence"/>
</dbReference>
<reference evidence="4 5" key="1">
    <citation type="submission" date="2017-09" db="EMBL/GenBank/DDBJ databases">
        <title>Depth-based differentiation of microbial function through sediment-hosted aquifers and enrichment of novel symbionts in the deep terrestrial subsurface.</title>
        <authorList>
            <person name="Probst A.J."/>
            <person name="Ladd B."/>
            <person name="Jarett J.K."/>
            <person name="Geller-Mcgrath D.E."/>
            <person name="Sieber C.M."/>
            <person name="Emerson J.B."/>
            <person name="Anantharaman K."/>
            <person name="Thomas B.C."/>
            <person name="Malmstrom R."/>
            <person name="Stieglmeier M."/>
            <person name="Klingl A."/>
            <person name="Woyke T."/>
            <person name="Ryan C.M."/>
            <person name="Banfield J.F."/>
        </authorList>
    </citation>
    <scope>NUCLEOTIDE SEQUENCE [LARGE SCALE GENOMIC DNA]</scope>
    <source>
        <strain evidence="4">CG23_combo_of_CG06-09_8_20_14_all_47_9</strain>
    </source>
</reference>
<dbReference type="AlphaFoldDB" id="A0A2H0B4D4"/>
<dbReference type="CDD" id="cd04647">
    <property type="entry name" value="LbH_MAT_like"/>
    <property type="match status" value="1"/>
</dbReference>
<dbReference type="InterPro" id="IPR018357">
    <property type="entry name" value="Hexapep_transf_CS"/>
</dbReference>
<proteinExistence type="inferred from homology"/>
<name>A0A2H0B4D4_9BACT</name>
<dbReference type="InterPro" id="IPR051159">
    <property type="entry name" value="Hexapeptide_acetyltransf"/>
</dbReference>
<keyword evidence="2 4" id="KW-0808">Transferase</keyword>
<dbReference type="GO" id="GO:0005829">
    <property type="term" value="C:cytosol"/>
    <property type="evidence" value="ECO:0007669"/>
    <property type="project" value="TreeGrafter"/>
</dbReference>
<evidence type="ECO:0000256" key="1">
    <source>
        <dbReference type="ARBA" id="ARBA00007274"/>
    </source>
</evidence>
<evidence type="ECO:0000313" key="4">
    <source>
        <dbReference type="EMBL" id="PIP52516.1"/>
    </source>
</evidence>
<evidence type="ECO:0000313" key="5">
    <source>
        <dbReference type="Proteomes" id="UP000231081"/>
    </source>
</evidence>
<dbReference type="PANTHER" id="PTHR23416:SF23">
    <property type="entry name" value="ACETYLTRANSFERASE C18B11.09C-RELATED"/>
    <property type="match status" value="1"/>
</dbReference>
<protein>
    <submittedName>
        <fullName evidence="4">Acetyltransferase</fullName>
    </submittedName>
</protein>
<accession>A0A2H0B4D4</accession>
<dbReference type="SUPFAM" id="SSF51161">
    <property type="entry name" value="Trimeric LpxA-like enzymes"/>
    <property type="match status" value="1"/>
</dbReference>
<dbReference type="EMBL" id="PCSQ01000027">
    <property type="protein sequence ID" value="PIP52516.1"/>
    <property type="molecule type" value="Genomic_DNA"/>
</dbReference>